<dbReference type="AlphaFoldDB" id="A0A1S9PBW0"/>
<dbReference type="EMBL" id="MBTF01000034">
    <property type="protein sequence ID" value="OOQ58287.1"/>
    <property type="molecule type" value="Genomic_DNA"/>
</dbReference>
<sequence length="247" mass="28439">MAYLPIITAVISGLLVWVLGRWNTNREERKQEKKRLNRLLYNMLELKHWVDKEISAEPFVTKAMEQMCVTIKAIEPERTDAELSEMFTVIAAGIKRAIFKQPQLPRLEQNISEIVRDYSEIDPFFAYDLTGKYQLTENLELMKDYLNGVIPEDMELPDATAFMNQLMRPTFLGELQKDLIIHLPQIAGMIGPETLETVRKNHLNTKVPVNTADLERYCREMIPQLIAAANALAEQQPSENHLSLPDE</sequence>
<dbReference type="STRING" id="1792845.BC343_11680"/>
<keyword evidence="3" id="KW-1185">Reference proteome</keyword>
<evidence type="ECO:0000256" key="1">
    <source>
        <dbReference type="SAM" id="Phobius"/>
    </source>
</evidence>
<evidence type="ECO:0000313" key="3">
    <source>
        <dbReference type="Proteomes" id="UP000189739"/>
    </source>
</evidence>
<keyword evidence="1" id="KW-1133">Transmembrane helix</keyword>
<keyword evidence="1" id="KW-0472">Membrane</keyword>
<dbReference type="OrthoDB" id="1495886at2"/>
<reference evidence="2 3" key="1">
    <citation type="submission" date="2016-07" db="EMBL/GenBank/DDBJ databases">
        <title>Genomic analysis of zinc-resistant bacterium Mucilaginibacter pedocola TBZ30.</title>
        <authorList>
            <person name="Huang J."/>
            <person name="Tang J."/>
        </authorList>
    </citation>
    <scope>NUCLEOTIDE SEQUENCE [LARGE SCALE GENOMIC DNA]</scope>
    <source>
        <strain evidence="2 3">TBZ30</strain>
    </source>
</reference>
<gene>
    <name evidence="2" type="ORF">BC343_11680</name>
</gene>
<proteinExistence type="predicted"/>
<protein>
    <submittedName>
        <fullName evidence="2">Uncharacterized protein</fullName>
    </submittedName>
</protein>
<comment type="caution">
    <text evidence="2">The sequence shown here is derived from an EMBL/GenBank/DDBJ whole genome shotgun (WGS) entry which is preliminary data.</text>
</comment>
<dbReference type="RefSeq" id="WP_078350036.1">
    <property type="nucleotide sequence ID" value="NZ_MBTF01000034.1"/>
</dbReference>
<dbReference type="Proteomes" id="UP000189739">
    <property type="component" value="Unassembled WGS sequence"/>
</dbReference>
<evidence type="ECO:0000313" key="2">
    <source>
        <dbReference type="EMBL" id="OOQ58287.1"/>
    </source>
</evidence>
<feature type="transmembrane region" description="Helical" evidence="1">
    <location>
        <begin position="6"/>
        <end position="24"/>
    </location>
</feature>
<name>A0A1S9PBW0_9SPHI</name>
<organism evidence="2 3">
    <name type="scientific">Mucilaginibacter pedocola</name>
    <dbReference type="NCBI Taxonomy" id="1792845"/>
    <lineage>
        <taxon>Bacteria</taxon>
        <taxon>Pseudomonadati</taxon>
        <taxon>Bacteroidota</taxon>
        <taxon>Sphingobacteriia</taxon>
        <taxon>Sphingobacteriales</taxon>
        <taxon>Sphingobacteriaceae</taxon>
        <taxon>Mucilaginibacter</taxon>
    </lineage>
</organism>
<accession>A0A1S9PBW0</accession>
<keyword evidence="1" id="KW-0812">Transmembrane</keyword>